<evidence type="ECO:0000313" key="2">
    <source>
        <dbReference type="Proteomes" id="UP000628448"/>
    </source>
</evidence>
<dbReference type="GO" id="GO:0003677">
    <property type="term" value="F:DNA binding"/>
    <property type="evidence" value="ECO:0007669"/>
    <property type="project" value="InterPro"/>
</dbReference>
<dbReference type="InterPro" id="IPR036515">
    <property type="entry name" value="Transposase_17_sf"/>
</dbReference>
<dbReference type="AlphaFoldDB" id="A0A931GU40"/>
<evidence type="ECO:0000313" key="1">
    <source>
        <dbReference type="EMBL" id="MBG9374980.1"/>
    </source>
</evidence>
<dbReference type="EMBL" id="JADWYR010000001">
    <property type="protein sequence ID" value="MBG9374980.1"/>
    <property type="molecule type" value="Genomic_DNA"/>
</dbReference>
<dbReference type="Gene3D" id="3.30.70.1290">
    <property type="entry name" value="Transposase IS200-like"/>
    <property type="match status" value="1"/>
</dbReference>
<dbReference type="GO" id="GO:0006313">
    <property type="term" value="P:DNA transposition"/>
    <property type="evidence" value="ECO:0007669"/>
    <property type="project" value="InterPro"/>
</dbReference>
<comment type="caution">
    <text evidence="1">The sequence shown here is derived from an EMBL/GenBank/DDBJ whole genome shotgun (WGS) entry which is preliminary data.</text>
</comment>
<reference evidence="1" key="1">
    <citation type="submission" date="2020-11" db="EMBL/GenBank/DDBJ databases">
        <title>Bacterial whole genome sequence for Panacibacter sp. DH6.</title>
        <authorList>
            <person name="Le V."/>
            <person name="Ko S."/>
            <person name="Ahn C.-Y."/>
            <person name="Oh H.-M."/>
        </authorList>
    </citation>
    <scope>NUCLEOTIDE SEQUENCE</scope>
    <source>
        <strain evidence="1">DH6</strain>
    </source>
</reference>
<evidence type="ECO:0008006" key="3">
    <source>
        <dbReference type="Google" id="ProtNLM"/>
    </source>
</evidence>
<keyword evidence="2" id="KW-1185">Reference proteome</keyword>
<dbReference type="RefSeq" id="WP_196989061.1">
    <property type="nucleotide sequence ID" value="NZ_JADWYR010000001.1"/>
</dbReference>
<protein>
    <recommendedName>
        <fullName evidence="3">Transposase</fullName>
    </recommendedName>
</protein>
<accession>A0A931GU40</accession>
<dbReference type="GO" id="GO:0004803">
    <property type="term" value="F:transposase activity"/>
    <property type="evidence" value="ECO:0007669"/>
    <property type="project" value="InterPro"/>
</dbReference>
<organism evidence="1 2">
    <name type="scientific">Panacibacter microcysteis</name>
    <dbReference type="NCBI Taxonomy" id="2793269"/>
    <lineage>
        <taxon>Bacteria</taxon>
        <taxon>Pseudomonadati</taxon>
        <taxon>Bacteroidota</taxon>
        <taxon>Chitinophagia</taxon>
        <taxon>Chitinophagales</taxon>
        <taxon>Chitinophagaceae</taxon>
        <taxon>Panacibacter</taxon>
    </lineage>
</organism>
<gene>
    <name evidence="1" type="ORF">I5907_01985</name>
</gene>
<proteinExistence type="predicted"/>
<dbReference type="Proteomes" id="UP000628448">
    <property type="component" value="Unassembled WGS sequence"/>
</dbReference>
<sequence>MSTVSLTAPTEFLSGNSVETKKKGVKHKIFEDSFDCKECFTYEFIQQKLQYMHYNPVKAGLVNIPELYEHSSAKFYITGEQGIYPVTHYAELYERGNN</sequence>
<name>A0A931GU40_9BACT</name>